<evidence type="ECO:0000256" key="2">
    <source>
        <dbReference type="SAM" id="Phobius"/>
    </source>
</evidence>
<keyword evidence="4" id="KW-1185">Reference proteome</keyword>
<evidence type="ECO:0000313" key="3">
    <source>
        <dbReference type="EMBL" id="SBT58034.1"/>
    </source>
</evidence>
<protein>
    <submittedName>
        <fullName evidence="3">PIR Superfamily Protein</fullName>
    </submittedName>
</protein>
<proteinExistence type="predicted"/>
<organism evidence="3 4">
    <name type="scientific">Plasmodium ovale wallikeri</name>
    <dbReference type="NCBI Taxonomy" id="864142"/>
    <lineage>
        <taxon>Eukaryota</taxon>
        <taxon>Sar</taxon>
        <taxon>Alveolata</taxon>
        <taxon>Apicomplexa</taxon>
        <taxon>Aconoidasida</taxon>
        <taxon>Haemosporida</taxon>
        <taxon>Plasmodiidae</taxon>
        <taxon>Plasmodium</taxon>
        <taxon>Plasmodium (Plasmodium)</taxon>
    </lineage>
</organism>
<evidence type="ECO:0000256" key="1">
    <source>
        <dbReference type="SAM" id="MobiDB-lite"/>
    </source>
</evidence>
<keyword evidence="2" id="KW-0812">Transmembrane</keyword>
<dbReference type="Pfam" id="PF05795">
    <property type="entry name" value="Plasmodium_Vir"/>
    <property type="match status" value="1"/>
</dbReference>
<dbReference type="EMBL" id="FLRD01001738">
    <property type="protein sequence ID" value="SBT58034.1"/>
    <property type="molecule type" value="Genomic_DNA"/>
</dbReference>
<dbReference type="InterPro" id="IPR008780">
    <property type="entry name" value="Plasmodium_Vir"/>
</dbReference>
<gene>
    <name evidence="3" type="ORF">POVWA1_085190</name>
</gene>
<evidence type="ECO:0000313" key="4">
    <source>
        <dbReference type="Proteomes" id="UP000078555"/>
    </source>
</evidence>
<dbReference type="Proteomes" id="UP000078555">
    <property type="component" value="Unassembled WGS sequence"/>
</dbReference>
<keyword evidence="2" id="KW-1133">Transmembrane helix</keyword>
<reference evidence="4" key="1">
    <citation type="submission" date="2016-05" db="EMBL/GenBank/DDBJ databases">
        <authorList>
            <person name="Naeem Raeece"/>
        </authorList>
    </citation>
    <scope>NUCLEOTIDE SEQUENCE [LARGE SCALE GENOMIC DNA]</scope>
</reference>
<dbReference type="AlphaFoldDB" id="A0A1A9AP85"/>
<feature type="region of interest" description="Disordered" evidence="1">
    <location>
        <begin position="222"/>
        <end position="241"/>
    </location>
</feature>
<feature type="transmembrane region" description="Helical" evidence="2">
    <location>
        <begin position="261"/>
        <end position="280"/>
    </location>
</feature>
<accession>A0A1A9AP85</accession>
<keyword evidence="2" id="KW-0472">Membrane</keyword>
<sequence>MEDQSTVKYVLPTDTIYKHFSEKNIDFDNHSKECEVIKTQFSAYNDLHNLCGKLINNLKEFCTKDGNDNFVKYNCTYLHYWVNDQIIKILKTTDYSIYYPVIIKFYMTWKEIIKTLTCEKYKCTTEGGPLITLDRENFLFRKKLYDYFYNYKKIEETTFSIVYKDEEPCKYLLSIQEEMENLKRECGTSSNKCPSDLNFENYNPKTLLDTLQCKEKPVSREPYDDAKEQGISGGHSGEDSERINEVMGNVSTSSDSSVKPIYISIVSVSFFGLLFLGFFLRKSNNLGLHLMRHIPGKKENITYVDDETEKEISSHYFEFEDNMSSNTRYDIAYHPA</sequence>
<name>A0A1A9AP85_PLAOA</name>